<evidence type="ECO:0000256" key="11">
    <source>
        <dbReference type="SAM" id="Phobius"/>
    </source>
</evidence>
<keyword evidence="3" id="KW-1003">Cell membrane</keyword>
<comment type="subcellular location">
    <subcellularLocation>
        <location evidence="1">Cell membrane</location>
        <topology evidence="1">Multi-pass membrane protein</topology>
    </subcellularLocation>
</comment>
<feature type="domain" description="ABC transmembrane type-1" evidence="13">
    <location>
        <begin position="35"/>
        <end position="317"/>
    </location>
</feature>
<dbReference type="PROSITE" id="PS50893">
    <property type="entry name" value="ABC_TRANSPORTER_2"/>
    <property type="match status" value="1"/>
</dbReference>
<dbReference type="InterPro" id="IPR036640">
    <property type="entry name" value="ABC1_TM_sf"/>
</dbReference>
<keyword evidence="4 11" id="KW-0812">Transmembrane</keyword>
<evidence type="ECO:0000256" key="3">
    <source>
        <dbReference type="ARBA" id="ARBA00022475"/>
    </source>
</evidence>
<dbReference type="SMART" id="SM00382">
    <property type="entry name" value="AAA"/>
    <property type="match status" value="1"/>
</dbReference>
<proteinExistence type="predicted"/>
<dbReference type="PROSITE" id="PS00211">
    <property type="entry name" value="ABC_TRANSPORTER_1"/>
    <property type="match status" value="1"/>
</dbReference>
<dbReference type="InterPro" id="IPR003439">
    <property type="entry name" value="ABC_transporter-like_ATP-bd"/>
</dbReference>
<keyword evidence="15" id="KW-1185">Reference proteome</keyword>
<dbReference type="Pfam" id="PF00664">
    <property type="entry name" value="ABC_membrane"/>
    <property type="match status" value="1"/>
</dbReference>
<dbReference type="InterPro" id="IPR011917">
    <property type="entry name" value="ABC_transpr_lipidA"/>
</dbReference>
<dbReference type="InterPro" id="IPR027417">
    <property type="entry name" value="P-loop_NTPase"/>
</dbReference>
<evidence type="ECO:0000259" key="12">
    <source>
        <dbReference type="PROSITE" id="PS50893"/>
    </source>
</evidence>
<evidence type="ECO:0000256" key="2">
    <source>
        <dbReference type="ARBA" id="ARBA00022448"/>
    </source>
</evidence>
<evidence type="ECO:0000259" key="13">
    <source>
        <dbReference type="PROSITE" id="PS50929"/>
    </source>
</evidence>
<feature type="transmembrane region" description="Helical" evidence="11">
    <location>
        <begin position="31"/>
        <end position="53"/>
    </location>
</feature>
<dbReference type="PANTHER" id="PTHR43394:SF1">
    <property type="entry name" value="ATP-BINDING CASSETTE SUB-FAMILY B MEMBER 10, MITOCHONDRIAL"/>
    <property type="match status" value="1"/>
</dbReference>
<feature type="transmembrane region" description="Helical" evidence="11">
    <location>
        <begin position="259"/>
        <end position="277"/>
    </location>
</feature>
<keyword evidence="9" id="KW-0445">Lipid transport</keyword>
<keyword evidence="2" id="KW-0813">Transport</keyword>
<keyword evidence="7" id="KW-1278">Translocase</keyword>
<feature type="transmembrane region" description="Helical" evidence="11">
    <location>
        <begin position="73"/>
        <end position="91"/>
    </location>
</feature>
<dbReference type="Pfam" id="PF00005">
    <property type="entry name" value="ABC_tran"/>
    <property type="match status" value="1"/>
</dbReference>
<feature type="transmembrane region" description="Helical" evidence="11">
    <location>
        <begin position="153"/>
        <end position="170"/>
    </location>
</feature>
<dbReference type="Gene3D" id="1.20.1560.10">
    <property type="entry name" value="ABC transporter type 1, transmembrane domain"/>
    <property type="match status" value="1"/>
</dbReference>
<name>A0A4R1EZG7_9GAMM</name>
<feature type="transmembrane region" description="Helical" evidence="11">
    <location>
        <begin position="176"/>
        <end position="193"/>
    </location>
</feature>
<protein>
    <submittedName>
        <fullName evidence="14">Subfamily B ATP-binding cassette protein MsbA</fullName>
    </submittedName>
</protein>
<reference evidence="14 15" key="1">
    <citation type="submission" date="2019-03" db="EMBL/GenBank/DDBJ databases">
        <title>Genomic Encyclopedia of Type Strains, Phase IV (KMG-IV): sequencing the most valuable type-strain genomes for metagenomic binning, comparative biology and taxonomic classification.</title>
        <authorList>
            <person name="Goeker M."/>
        </authorList>
    </citation>
    <scope>NUCLEOTIDE SEQUENCE [LARGE SCALE GENOMIC DNA]</scope>
    <source>
        <strain evidence="14 15">DSM 24830</strain>
    </source>
</reference>
<keyword evidence="6 14" id="KW-0067">ATP-binding</keyword>
<dbReference type="InterPro" id="IPR039421">
    <property type="entry name" value="Type_1_exporter"/>
</dbReference>
<evidence type="ECO:0000256" key="4">
    <source>
        <dbReference type="ARBA" id="ARBA00022692"/>
    </source>
</evidence>
<gene>
    <name evidence="14" type="ORF">EV695_1795</name>
</gene>
<dbReference type="InterPro" id="IPR003593">
    <property type="entry name" value="AAA+_ATPase"/>
</dbReference>
<dbReference type="GO" id="GO:0034040">
    <property type="term" value="F:ATPase-coupled lipid transmembrane transporter activity"/>
    <property type="evidence" value="ECO:0007669"/>
    <property type="project" value="InterPro"/>
</dbReference>
<dbReference type="GO" id="GO:0015421">
    <property type="term" value="F:ABC-type oligopeptide transporter activity"/>
    <property type="evidence" value="ECO:0007669"/>
    <property type="project" value="TreeGrafter"/>
</dbReference>
<dbReference type="PROSITE" id="PS50929">
    <property type="entry name" value="ABC_TM1F"/>
    <property type="match status" value="1"/>
</dbReference>
<evidence type="ECO:0000256" key="8">
    <source>
        <dbReference type="ARBA" id="ARBA00022989"/>
    </source>
</evidence>
<dbReference type="GO" id="GO:0005524">
    <property type="term" value="F:ATP binding"/>
    <property type="evidence" value="ECO:0007669"/>
    <property type="project" value="UniProtKB-KW"/>
</dbReference>
<dbReference type="CDD" id="cd18552">
    <property type="entry name" value="ABC_6TM_MsbA_like"/>
    <property type="match status" value="1"/>
</dbReference>
<evidence type="ECO:0000313" key="14">
    <source>
        <dbReference type="EMBL" id="TCJ87287.1"/>
    </source>
</evidence>
<sequence>MSKTSILTPLSPEESGYAIYKRLAIYAVKHWKYLIVAIVGLIIGGLTIPLFAVYMQPLLDGTFMDKDPEIIEWAPFALLLIFLLRGISGFMSSYSMEWIGRSVVKEIRSELFSRLLRLPVSFYDKNNSGQLVTRLIYHVEQVSIAATKGLTTLVQDTVVVIGSIGVMLYYSWKLTLIIFFVGPIIAALIAYISKRFRRLSGQIQEQVSEVTQIGHEVINANREIRIYDGQEYESKRFETVNERNHRSYMKRIVTEKTSMPIVQFIMAIALAVVLYTATHGDLLESFTPGRFMAFLSAMIALFDPVKRLTQVNAILQGGIAAGESIFSLLDETTEKDSGTLDVEKTEGNFEFSHVNFSYNEGSEQVLKDITFSVNPGDKIALVGQSGSGKTTLVNLLPRFYDLPEEEQGKITLDGHALSDFKLRNLRSQFAYVGQDVTMFNDTIRNNIAYGHMRTASDEQIRAAAEAAFALEFIEKLPLGFDTEVGENGTLLSGGQKQRVAIARAILSDAPILILDEATSALDTKSERHIQAALETLLENRTTFMIAHRLSTIEKADKIMMMESGRIIETGTHDELLAKKGAYANLHQLQFLK</sequence>
<comment type="caution">
    <text evidence="14">The sequence shown here is derived from an EMBL/GenBank/DDBJ whole genome shotgun (WGS) entry which is preliminary data.</text>
</comment>
<evidence type="ECO:0000256" key="5">
    <source>
        <dbReference type="ARBA" id="ARBA00022741"/>
    </source>
</evidence>
<keyword evidence="10 11" id="KW-0472">Membrane</keyword>
<organism evidence="14 15">
    <name type="scientific">Cocleimonas flava</name>
    <dbReference type="NCBI Taxonomy" id="634765"/>
    <lineage>
        <taxon>Bacteria</taxon>
        <taxon>Pseudomonadati</taxon>
        <taxon>Pseudomonadota</taxon>
        <taxon>Gammaproteobacteria</taxon>
        <taxon>Thiotrichales</taxon>
        <taxon>Thiotrichaceae</taxon>
        <taxon>Cocleimonas</taxon>
    </lineage>
</organism>
<evidence type="ECO:0000256" key="1">
    <source>
        <dbReference type="ARBA" id="ARBA00004651"/>
    </source>
</evidence>
<dbReference type="SUPFAM" id="SSF90123">
    <property type="entry name" value="ABC transporter transmembrane region"/>
    <property type="match status" value="1"/>
</dbReference>
<dbReference type="GO" id="GO:0016887">
    <property type="term" value="F:ATP hydrolysis activity"/>
    <property type="evidence" value="ECO:0007669"/>
    <property type="project" value="InterPro"/>
</dbReference>
<accession>A0A4R1EZG7</accession>
<evidence type="ECO:0000313" key="15">
    <source>
        <dbReference type="Proteomes" id="UP000294887"/>
    </source>
</evidence>
<dbReference type="InterPro" id="IPR011527">
    <property type="entry name" value="ABC1_TM_dom"/>
</dbReference>
<dbReference type="Proteomes" id="UP000294887">
    <property type="component" value="Unassembled WGS sequence"/>
</dbReference>
<evidence type="ECO:0000256" key="7">
    <source>
        <dbReference type="ARBA" id="ARBA00022967"/>
    </source>
</evidence>
<feature type="domain" description="ABC transporter" evidence="12">
    <location>
        <begin position="349"/>
        <end position="588"/>
    </location>
</feature>
<dbReference type="GO" id="GO:0005886">
    <property type="term" value="C:plasma membrane"/>
    <property type="evidence" value="ECO:0007669"/>
    <property type="project" value="UniProtKB-SubCell"/>
</dbReference>
<dbReference type="Gene3D" id="3.40.50.300">
    <property type="entry name" value="P-loop containing nucleotide triphosphate hydrolases"/>
    <property type="match status" value="1"/>
</dbReference>
<evidence type="ECO:0000256" key="10">
    <source>
        <dbReference type="ARBA" id="ARBA00023136"/>
    </source>
</evidence>
<dbReference type="NCBIfam" id="TIGR02203">
    <property type="entry name" value="MsbA_lipidA"/>
    <property type="match status" value="1"/>
</dbReference>
<keyword evidence="5" id="KW-0547">Nucleotide-binding</keyword>
<dbReference type="RefSeq" id="WP_243651540.1">
    <property type="nucleotide sequence ID" value="NZ_BAAAFU010000004.1"/>
</dbReference>
<evidence type="ECO:0000256" key="6">
    <source>
        <dbReference type="ARBA" id="ARBA00022840"/>
    </source>
</evidence>
<dbReference type="AlphaFoldDB" id="A0A4R1EZG7"/>
<dbReference type="FunFam" id="3.40.50.300:FF:000140">
    <property type="entry name" value="Lipid A export ATP-binding/permease protein MsbA"/>
    <property type="match status" value="1"/>
</dbReference>
<evidence type="ECO:0000256" key="9">
    <source>
        <dbReference type="ARBA" id="ARBA00023055"/>
    </source>
</evidence>
<dbReference type="PANTHER" id="PTHR43394">
    <property type="entry name" value="ATP-DEPENDENT PERMEASE MDL1, MITOCHONDRIAL"/>
    <property type="match status" value="1"/>
</dbReference>
<dbReference type="EMBL" id="SMFQ01000003">
    <property type="protein sequence ID" value="TCJ87287.1"/>
    <property type="molecule type" value="Genomic_DNA"/>
</dbReference>
<dbReference type="InterPro" id="IPR017871">
    <property type="entry name" value="ABC_transporter-like_CS"/>
</dbReference>
<dbReference type="SUPFAM" id="SSF52540">
    <property type="entry name" value="P-loop containing nucleoside triphosphate hydrolases"/>
    <property type="match status" value="1"/>
</dbReference>
<keyword evidence="8 11" id="KW-1133">Transmembrane helix</keyword>